<proteinExistence type="predicted"/>
<evidence type="ECO:0000313" key="2">
    <source>
        <dbReference type="Proteomes" id="UP000758603"/>
    </source>
</evidence>
<keyword evidence="2" id="KW-1185">Reference proteome</keyword>
<dbReference type="EMBL" id="JAGPXC010000002">
    <property type="protein sequence ID" value="KAH6658266.1"/>
    <property type="molecule type" value="Genomic_DNA"/>
</dbReference>
<dbReference type="AlphaFoldDB" id="A0A9P9A2J0"/>
<name>A0A9P9A2J0_9PEZI</name>
<sequence>MAFIRRRPLISLSTGLCALGGSWLYVRARDLERKCPSISVQQIPRGSACQHFIETVGEPLGTTLNSSYQPRLVAAWTGTRRDRWVPYCVAIQKEVPLSIFSAYGTEENDAKSLATQLMRAFCDARAKRPESVHLFKDDIVCSSFEPGTPLYGKANGLSTNVLGVWSMRGGSDISPPSVSLSRSYPVAEFPTNEEAIRTASGDSAGIVTFWSFPSHVASVADKAASYGYPWRFMLGGFHELIVEKSSEDTARITYVMLECYHLYPNGQAEPDFKTTPQWTQKLHRLYAQDLLEKAVQHIDLCQRAAER</sequence>
<dbReference type="RefSeq" id="XP_045962500.1">
    <property type="nucleotide sequence ID" value="XM_046102270.1"/>
</dbReference>
<accession>A0A9P9A2J0</accession>
<dbReference type="GeneID" id="70131162"/>
<dbReference type="Proteomes" id="UP000758603">
    <property type="component" value="Unassembled WGS sequence"/>
</dbReference>
<reference evidence="1" key="1">
    <citation type="journal article" date="2021" name="Nat. Commun.">
        <title>Genetic determinants of endophytism in the Arabidopsis root mycobiome.</title>
        <authorList>
            <person name="Mesny F."/>
            <person name="Miyauchi S."/>
            <person name="Thiergart T."/>
            <person name="Pickel B."/>
            <person name="Atanasova L."/>
            <person name="Karlsson M."/>
            <person name="Huettel B."/>
            <person name="Barry K.W."/>
            <person name="Haridas S."/>
            <person name="Chen C."/>
            <person name="Bauer D."/>
            <person name="Andreopoulos W."/>
            <person name="Pangilinan J."/>
            <person name="LaButti K."/>
            <person name="Riley R."/>
            <person name="Lipzen A."/>
            <person name="Clum A."/>
            <person name="Drula E."/>
            <person name="Henrissat B."/>
            <person name="Kohler A."/>
            <person name="Grigoriev I.V."/>
            <person name="Martin F.M."/>
            <person name="Hacquard S."/>
        </authorList>
    </citation>
    <scope>NUCLEOTIDE SEQUENCE</scope>
    <source>
        <strain evidence="1">MPI-SDFR-AT-0073</strain>
    </source>
</reference>
<comment type="caution">
    <text evidence="1">The sequence shown here is derived from an EMBL/GenBank/DDBJ whole genome shotgun (WGS) entry which is preliminary data.</text>
</comment>
<protein>
    <submittedName>
        <fullName evidence="1">Uncharacterized protein</fullName>
    </submittedName>
</protein>
<evidence type="ECO:0000313" key="1">
    <source>
        <dbReference type="EMBL" id="KAH6658266.1"/>
    </source>
</evidence>
<organism evidence="1 2">
    <name type="scientific">Truncatella angustata</name>
    <dbReference type="NCBI Taxonomy" id="152316"/>
    <lineage>
        <taxon>Eukaryota</taxon>
        <taxon>Fungi</taxon>
        <taxon>Dikarya</taxon>
        <taxon>Ascomycota</taxon>
        <taxon>Pezizomycotina</taxon>
        <taxon>Sordariomycetes</taxon>
        <taxon>Xylariomycetidae</taxon>
        <taxon>Amphisphaeriales</taxon>
        <taxon>Sporocadaceae</taxon>
        <taxon>Truncatella</taxon>
    </lineage>
</organism>
<gene>
    <name evidence="1" type="ORF">BKA67DRAFT_557557</name>
</gene>
<dbReference type="OrthoDB" id="4480078at2759"/>